<dbReference type="Proteomes" id="UP001239213">
    <property type="component" value="Unassembled WGS sequence"/>
</dbReference>
<dbReference type="EMBL" id="MPDP01000046">
    <property type="protein sequence ID" value="KAK1489448.1"/>
    <property type="molecule type" value="Genomic_DNA"/>
</dbReference>
<protein>
    <submittedName>
        <fullName evidence="1">Uncharacterized protein</fullName>
    </submittedName>
</protein>
<comment type="caution">
    <text evidence="1">The sequence shown here is derived from an EMBL/GenBank/DDBJ whole genome shotgun (WGS) entry which is preliminary data.</text>
</comment>
<evidence type="ECO:0000313" key="1">
    <source>
        <dbReference type="EMBL" id="KAK1489448.1"/>
    </source>
</evidence>
<organism evidence="1 2">
    <name type="scientific">Colletotrichum cuscutae</name>
    <dbReference type="NCBI Taxonomy" id="1209917"/>
    <lineage>
        <taxon>Eukaryota</taxon>
        <taxon>Fungi</taxon>
        <taxon>Dikarya</taxon>
        <taxon>Ascomycota</taxon>
        <taxon>Pezizomycotina</taxon>
        <taxon>Sordariomycetes</taxon>
        <taxon>Hypocreomycetidae</taxon>
        <taxon>Glomerellales</taxon>
        <taxon>Glomerellaceae</taxon>
        <taxon>Colletotrichum</taxon>
        <taxon>Colletotrichum acutatum species complex</taxon>
    </lineage>
</organism>
<keyword evidence="2" id="KW-1185">Reference proteome</keyword>
<accession>A0AAI9Y8L6</accession>
<gene>
    <name evidence="1" type="ORF">CCUS01_03496</name>
</gene>
<proteinExistence type="predicted"/>
<reference evidence="1" key="1">
    <citation type="submission" date="2016-11" db="EMBL/GenBank/DDBJ databases">
        <title>The genome sequence of Colletotrichum cuscutae.</title>
        <authorList>
            <person name="Baroncelli R."/>
        </authorList>
    </citation>
    <scope>NUCLEOTIDE SEQUENCE</scope>
    <source>
        <strain evidence="1">IMI 304802</strain>
    </source>
</reference>
<sequence length="145" mass="16050">MRRLVDGETWSFDIYTDLLIRSLHTIEQAEMQDILASGPGLLSLCGRMLNKLEISRDTPVASEPFRLASQVWAKTIVAVQAAATLSPPAQRWPHRTHLFAAVRSVLAGAIYVEAGDPTEMISMDFVDLSLLRRASFPPRTSQQSA</sequence>
<name>A0AAI9Y8L6_9PEZI</name>
<evidence type="ECO:0000313" key="2">
    <source>
        <dbReference type="Proteomes" id="UP001239213"/>
    </source>
</evidence>
<dbReference type="AlphaFoldDB" id="A0AAI9Y8L6"/>